<evidence type="ECO:0000313" key="3">
    <source>
        <dbReference type="EMBL" id="PLS28961.1"/>
    </source>
</evidence>
<dbReference type="Proteomes" id="UP000235034">
    <property type="component" value="Unassembled WGS sequence"/>
</dbReference>
<keyword evidence="1" id="KW-0472">Membrane</keyword>
<comment type="caution">
    <text evidence="3">The sequence shown here is derived from an EMBL/GenBank/DDBJ whole genome shotgun (WGS) entry which is preliminary data.</text>
</comment>
<keyword evidence="4" id="KW-1185">Reference proteome</keyword>
<dbReference type="GO" id="GO:0016020">
    <property type="term" value="C:membrane"/>
    <property type="evidence" value="ECO:0007669"/>
    <property type="project" value="InterPro"/>
</dbReference>
<feature type="transmembrane region" description="Helical" evidence="1">
    <location>
        <begin position="128"/>
        <end position="150"/>
    </location>
</feature>
<dbReference type="GO" id="GO:0000155">
    <property type="term" value="F:phosphorelay sensor kinase activity"/>
    <property type="evidence" value="ECO:0007669"/>
    <property type="project" value="InterPro"/>
</dbReference>
<feature type="transmembrane region" description="Helical" evidence="1">
    <location>
        <begin position="102"/>
        <end position="121"/>
    </location>
</feature>
<keyword evidence="3" id="KW-0418">Kinase</keyword>
<dbReference type="Pfam" id="PF07730">
    <property type="entry name" value="HisKA_3"/>
    <property type="match status" value="1"/>
</dbReference>
<keyword evidence="3" id="KW-0808">Transferase</keyword>
<name>A0A2N5J412_9BIFI</name>
<evidence type="ECO:0000259" key="2">
    <source>
        <dbReference type="Pfam" id="PF07730"/>
    </source>
</evidence>
<evidence type="ECO:0000256" key="1">
    <source>
        <dbReference type="SAM" id="Phobius"/>
    </source>
</evidence>
<dbReference type="InterPro" id="IPR011712">
    <property type="entry name" value="Sig_transdc_His_kin_sub3_dim/P"/>
</dbReference>
<feature type="transmembrane region" description="Helical" evidence="1">
    <location>
        <begin position="156"/>
        <end position="173"/>
    </location>
</feature>
<protein>
    <submittedName>
        <fullName evidence="3">Histidine kinase</fullName>
    </submittedName>
</protein>
<dbReference type="GO" id="GO:0046983">
    <property type="term" value="F:protein dimerization activity"/>
    <property type="evidence" value="ECO:0007669"/>
    <property type="project" value="InterPro"/>
</dbReference>
<sequence>MRHCEFVRNITRWINDLANHAIAKTRCIRHRWITLLATITSCLLISDESRLLSFDSNSATPQLIMTILAIASLVGMCVQPALGAWAVIASSAIAYLLMPTPVIFASTFSIPLYISVGVLSYTDIIQGIIATPIAISIDISAAYACGKIYFLSTSNIITLITVYILVCLLGYSLRWRERALRTECRLQSAQHRSATAHKLHDSVANDLSYAMMHIDAILASDSDDVDYMSETKELKTILLRAIANTRELIESMHSPSNGNIRTFDNQPPKRFNDIESQQKVKYDDGIEVPWIRHLKALVNTKQSHLEQLHIRGIAILPDSSNHEISPHNELLLTDFLNEIFINIAKYANPEFGYAIIIATDDNGIQISLTNHRKDIKSKYMSTHLGMQYYCDALYKAGGHCRIEEKDSSIWHLVASIPYGDATFTARTLCSGIHYTRCSTHRKQD</sequence>
<evidence type="ECO:0000313" key="4">
    <source>
        <dbReference type="Proteomes" id="UP000235034"/>
    </source>
</evidence>
<keyword evidence="1" id="KW-0812">Transmembrane</keyword>
<reference evidence="3 4" key="1">
    <citation type="submission" date="2017-07" db="EMBL/GenBank/DDBJ databases">
        <title>Bifidobacterium novel species.</title>
        <authorList>
            <person name="Lugli G.A."/>
            <person name="Milani C."/>
            <person name="Duranti S."/>
            <person name="Mangifesta M."/>
        </authorList>
    </citation>
    <scope>NUCLEOTIDE SEQUENCE [LARGE SCALE GENOMIC DNA]</scope>
    <source>
        <strain evidence="3 4">77</strain>
    </source>
</reference>
<proteinExistence type="predicted"/>
<dbReference type="EMBL" id="NMWT01000010">
    <property type="protein sequence ID" value="PLS28961.1"/>
    <property type="molecule type" value="Genomic_DNA"/>
</dbReference>
<feature type="transmembrane region" description="Helical" evidence="1">
    <location>
        <begin position="63"/>
        <end position="96"/>
    </location>
</feature>
<organism evidence="3 4">
    <name type="scientific">Bifidobacterium parmae</name>
    <dbReference type="NCBI Taxonomy" id="361854"/>
    <lineage>
        <taxon>Bacteria</taxon>
        <taxon>Bacillati</taxon>
        <taxon>Actinomycetota</taxon>
        <taxon>Actinomycetes</taxon>
        <taxon>Bifidobacteriales</taxon>
        <taxon>Bifidobacteriaceae</taxon>
        <taxon>Bifidobacterium</taxon>
    </lineage>
</organism>
<gene>
    <name evidence="3" type="ORF">Uis4E_0898</name>
</gene>
<dbReference type="AlphaFoldDB" id="A0A2N5J412"/>
<keyword evidence="1" id="KW-1133">Transmembrane helix</keyword>
<feature type="domain" description="Signal transduction histidine kinase subgroup 3 dimerisation and phosphoacceptor" evidence="2">
    <location>
        <begin position="192"/>
        <end position="255"/>
    </location>
</feature>
<dbReference type="OrthoDB" id="3240431at2"/>
<accession>A0A2N5J412</accession>